<feature type="transmembrane region" description="Helical" evidence="1">
    <location>
        <begin position="86"/>
        <end position="108"/>
    </location>
</feature>
<feature type="transmembrane region" description="Helical" evidence="1">
    <location>
        <begin position="128"/>
        <end position="150"/>
    </location>
</feature>
<keyword evidence="1" id="KW-0812">Transmembrane</keyword>
<dbReference type="OrthoDB" id="9805479at2"/>
<dbReference type="PANTHER" id="PTHR34300:SF2">
    <property type="entry name" value="QUEUOSINE PRECURSOR TRANSPORTER-RELATED"/>
    <property type="match status" value="1"/>
</dbReference>
<evidence type="ECO:0000313" key="2">
    <source>
        <dbReference type="EMBL" id="QDV05722.1"/>
    </source>
</evidence>
<dbReference type="Pfam" id="PF02592">
    <property type="entry name" value="Vut_1"/>
    <property type="match status" value="1"/>
</dbReference>
<dbReference type="AlphaFoldDB" id="A0A518ENQ4"/>
<dbReference type="GO" id="GO:0005886">
    <property type="term" value="C:plasma membrane"/>
    <property type="evidence" value="ECO:0007669"/>
    <property type="project" value="UniProtKB-SubCell"/>
</dbReference>
<proteinExistence type="inferred from homology"/>
<evidence type="ECO:0000256" key="1">
    <source>
        <dbReference type="HAMAP-Rule" id="MF_02088"/>
    </source>
</evidence>
<keyword evidence="1" id="KW-0813">Transport</keyword>
<comment type="similarity">
    <text evidence="1">Belongs to the vitamin uptake transporter (VUT/ECF) (TC 2.A.88) family. Q precursor transporter subfamily.</text>
</comment>
<dbReference type="EMBL" id="CP036434">
    <property type="protein sequence ID" value="QDV05722.1"/>
    <property type="molecule type" value="Genomic_DNA"/>
</dbReference>
<feature type="transmembrane region" description="Helical" evidence="1">
    <location>
        <begin position="53"/>
        <end position="74"/>
    </location>
</feature>
<keyword evidence="1" id="KW-0472">Membrane</keyword>
<dbReference type="HAMAP" id="MF_02088">
    <property type="entry name" value="Q_prec_transport"/>
    <property type="match status" value="1"/>
</dbReference>
<dbReference type="RefSeq" id="WP_145195265.1">
    <property type="nucleotide sequence ID" value="NZ_CP036434.1"/>
</dbReference>
<keyword evidence="1" id="KW-1133">Transmembrane helix</keyword>
<comment type="subcellular location">
    <subcellularLocation>
        <location evidence="1">Cell membrane</location>
        <topology evidence="1">Multi-pass membrane protein</topology>
    </subcellularLocation>
</comment>
<name>A0A518ENQ4_9BACT</name>
<accession>A0A518ENQ4</accession>
<keyword evidence="1" id="KW-1003">Cell membrane</keyword>
<dbReference type="GO" id="GO:0022857">
    <property type="term" value="F:transmembrane transporter activity"/>
    <property type="evidence" value="ECO:0007669"/>
    <property type="project" value="UniProtKB-UniRule"/>
</dbReference>
<evidence type="ECO:0000313" key="3">
    <source>
        <dbReference type="Proteomes" id="UP000320390"/>
    </source>
</evidence>
<organism evidence="2 3">
    <name type="scientific">Saltatorellus ferox</name>
    <dbReference type="NCBI Taxonomy" id="2528018"/>
    <lineage>
        <taxon>Bacteria</taxon>
        <taxon>Pseudomonadati</taxon>
        <taxon>Planctomycetota</taxon>
        <taxon>Planctomycetia</taxon>
        <taxon>Planctomycetia incertae sedis</taxon>
        <taxon>Saltatorellus</taxon>
    </lineage>
</organism>
<comment type="function">
    <text evidence="1">Involved in the import of queuosine (Q) precursors, required for Q precursor salvage.</text>
</comment>
<dbReference type="PANTHER" id="PTHR34300">
    <property type="entry name" value="QUEUOSINE PRECURSOR TRANSPORTER-RELATED"/>
    <property type="match status" value="1"/>
</dbReference>
<protein>
    <recommendedName>
        <fullName evidence="1">Probable queuosine precursor transporter</fullName>
        <shortName evidence="1">Q precursor transporter</shortName>
    </recommendedName>
</protein>
<dbReference type="Proteomes" id="UP000320390">
    <property type="component" value="Chromosome"/>
</dbReference>
<dbReference type="InterPro" id="IPR003744">
    <property type="entry name" value="YhhQ"/>
</dbReference>
<feature type="transmembrane region" description="Helical" evidence="1">
    <location>
        <begin position="12"/>
        <end position="33"/>
    </location>
</feature>
<gene>
    <name evidence="2" type="ORF">Poly30_12230</name>
</gene>
<sequence length="252" mass="27773">MQDARDPFPRAEATFAFLAGLFMVTLVLTNVIGTKLFEVGVPAFLQGLSGGPTVTLTSGIITYPLTFLLTDTVAEIWGQRRATFMVWSGFIMSFLMLLILQIAIHLPPSPIWMLDGFGFGTPESTQNAFHATFSAPGTLLFASMTAYLVAQLFDVRLYHFWWKVTGGKHLWLRNNGSTWISQLVDTAIVNSIFLRFGLGMEWEPIGAIIVANYAVKVLMATLDTPLIYASRAGLERWLGIAHDPARAEAPLA</sequence>
<keyword evidence="3" id="KW-1185">Reference proteome</keyword>
<reference evidence="2 3" key="1">
    <citation type="submission" date="2019-02" db="EMBL/GenBank/DDBJ databases">
        <title>Deep-cultivation of Planctomycetes and their phenomic and genomic characterization uncovers novel biology.</title>
        <authorList>
            <person name="Wiegand S."/>
            <person name="Jogler M."/>
            <person name="Boedeker C."/>
            <person name="Pinto D."/>
            <person name="Vollmers J."/>
            <person name="Rivas-Marin E."/>
            <person name="Kohn T."/>
            <person name="Peeters S.H."/>
            <person name="Heuer A."/>
            <person name="Rast P."/>
            <person name="Oberbeckmann S."/>
            <person name="Bunk B."/>
            <person name="Jeske O."/>
            <person name="Meyerdierks A."/>
            <person name="Storesund J.E."/>
            <person name="Kallscheuer N."/>
            <person name="Luecker S."/>
            <person name="Lage O.M."/>
            <person name="Pohl T."/>
            <person name="Merkel B.J."/>
            <person name="Hornburger P."/>
            <person name="Mueller R.-W."/>
            <person name="Bruemmer F."/>
            <person name="Labrenz M."/>
            <person name="Spormann A.M."/>
            <person name="Op den Camp H."/>
            <person name="Overmann J."/>
            <person name="Amann R."/>
            <person name="Jetten M.S.M."/>
            <person name="Mascher T."/>
            <person name="Medema M.H."/>
            <person name="Devos D.P."/>
            <person name="Kaster A.-K."/>
            <person name="Ovreas L."/>
            <person name="Rohde M."/>
            <person name="Galperin M.Y."/>
            <person name="Jogler C."/>
        </authorList>
    </citation>
    <scope>NUCLEOTIDE SEQUENCE [LARGE SCALE GENOMIC DNA]</scope>
    <source>
        <strain evidence="2 3">Poly30</strain>
    </source>
</reference>
<dbReference type="NCBIfam" id="TIGR00697">
    <property type="entry name" value="queuosine precursor transporter"/>
    <property type="match status" value="1"/>
</dbReference>